<dbReference type="OrthoDB" id="2690797at2"/>
<dbReference type="EMBL" id="PGVE01000102">
    <property type="protein sequence ID" value="PLS01307.1"/>
    <property type="molecule type" value="Genomic_DNA"/>
</dbReference>
<dbReference type="SUPFAM" id="SSF53067">
    <property type="entry name" value="Actin-like ATPase domain"/>
    <property type="match status" value="1"/>
</dbReference>
<comment type="caution">
    <text evidence="1">The sequence shown here is derived from an EMBL/GenBank/DDBJ whole genome shotgun (WGS) entry which is preliminary data.</text>
</comment>
<gene>
    <name evidence="1" type="ORF">CVD27_26460</name>
</gene>
<dbReference type="Pfam" id="PF11104">
    <property type="entry name" value="PilM_2"/>
    <property type="match status" value="1"/>
</dbReference>
<dbReference type="Gene3D" id="3.30.420.40">
    <property type="match status" value="2"/>
</dbReference>
<name>A0A2N5H708_9BACI</name>
<keyword evidence="2" id="KW-1185">Reference proteome</keyword>
<sequence>MAFSLFSTKNRIINLVINDHSIRFLELKQESPPTPQRWFERFLPPGIISDGKIVDIDSLSSILEECIDDWKIKRRSIRFIIPDPLVIIRKVTIPADVQEDEIKGYLYLELGSSIHLPFEEPVFDYYSLPENGKTKDLLLFAAPEQSVMDYVGLLSSLKLNPVAADISPLSLYRLYHKLDRAASDEVLFTVQFDLTSVNLCIFDETIPLVMRQFSLPFDIDHWEITRDTLGLMVCKFTGEPEELVIQFEDIFKEINKLLDFYRYSHNNNEKPDISKFLLNGDHPMLMAIYDEMKERYDIPVDFITFDSEAKSKQPSIPTNLLLPLGLALKEVQ</sequence>
<protein>
    <submittedName>
        <fullName evidence="1">Pilus assembly protein PilM</fullName>
    </submittedName>
</protein>
<reference evidence="1 2" key="1">
    <citation type="submission" date="2017-11" db="EMBL/GenBank/DDBJ databases">
        <title>Comparitive Functional Genomics of Dry Heat Resistant strains isolated from the Viking Spacecraft.</title>
        <authorList>
            <person name="Seuylemezian A."/>
            <person name="Cooper K."/>
            <person name="Vaishampayan P."/>
        </authorList>
    </citation>
    <scope>NUCLEOTIDE SEQUENCE [LARGE SCALE GENOMIC DNA]</scope>
    <source>
        <strain evidence="1 2">V32-6</strain>
    </source>
</reference>
<evidence type="ECO:0000313" key="1">
    <source>
        <dbReference type="EMBL" id="PLS01307.1"/>
    </source>
</evidence>
<accession>A0A2N5H708</accession>
<proteinExistence type="predicted"/>
<dbReference type="Proteomes" id="UP000234950">
    <property type="component" value="Unassembled WGS sequence"/>
</dbReference>
<dbReference type="AlphaFoldDB" id="A0A2N5H708"/>
<dbReference type="InterPro" id="IPR005883">
    <property type="entry name" value="PilM"/>
</dbReference>
<evidence type="ECO:0000313" key="2">
    <source>
        <dbReference type="Proteomes" id="UP000234950"/>
    </source>
</evidence>
<dbReference type="RefSeq" id="WP_101652054.1">
    <property type="nucleotide sequence ID" value="NZ_PGVE01000102.1"/>
</dbReference>
<dbReference type="Gene3D" id="3.30.1490.300">
    <property type="match status" value="1"/>
</dbReference>
<organism evidence="1 2">
    <name type="scientific">Neobacillus cucumis</name>
    <dbReference type="NCBI Taxonomy" id="1740721"/>
    <lineage>
        <taxon>Bacteria</taxon>
        <taxon>Bacillati</taxon>
        <taxon>Bacillota</taxon>
        <taxon>Bacilli</taxon>
        <taxon>Bacillales</taxon>
        <taxon>Bacillaceae</taxon>
        <taxon>Neobacillus</taxon>
    </lineage>
</organism>
<dbReference type="InterPro" id="IPR043129">
    <property type="entry name" value="ATPase_NBD"/>
</dbReference>